<evidence type="ECO:0000256" key="8">
    <source>
        <dbReference type="ARBA" id="ARBA00023002"/>
    </source>
</evidence>
<keyword evidence="8" id="KW-0560">Oxidoreductase</keyword>
<evidence type="ECO:0000256" key="12">
    <source>
        <dbReference type="ARBA" id="ARBA00049020"/>
    </source>
</evidence>
<dbReference type="AlphaFoldDB" id="A0AAQ3R8U2"/>
<evidence type="ECO:0000256" key="7">
    <source>
        <dbReference type="ARBA" id="ARBA00022857"/>
    </source>
</evidence>
<comment type="pathway">
    <text evidence="2">Cofactor biosynthesis; riboflavin biosynthesis.</text>
</comment>
<evidence type="ECO:0000256" key="10">
    <source>
        <dbReference type="ARBA" id="ARBA00031630"/>
    </source>
</evidence>
<keyword evidence="15" id="KW-1185">Reference proteome</keyword>
<comment type="function">
    <text evidence="1">Catalyzes an early step in riboflavin biosynthesis, the NADPH-dependent reduction of the ribose side chain of 2,5-diamino-6-ribosylamino-4(3H)-pyrimidinone 5'-phosphate, yielding 2,5-diamino-6-ribitylamino-4(3H)-pyrimidinone 5'-phosphate.</text>
</comment>
<proteinExistence type="inferred from homology"/>
<dbReference type="EC" id="1.1.1.302" evidence="4"/>
<sequence length="271" mass="29059">MPEETLSFSDSEREFLEKYLPPNSRQHDGKLPSITLTFATSLDSSIALAPGVRTQLSGPRSKAMTHYIRSRHDAILIGVGTAAADDPALNCRLEGAGGYGSDGLSQQPRPIVIDPSARWALSEQSRILVLAKAGRGRAPYILTSNPSPPKESVELLERYGGKYISMGLSKVVAGRSHLDWKTILEQLKDEGLHSIMVEGGGSIINSLLEPQNQNHVSSVIVTIAPLWLGQGGVVVSPEQGTDETGTVITASTLKAVKWHPLGEDIVLCGTF</sequence>
<dbReference type="Gene3D" id="3.40.430.10">
    <property type="entry name" value="Dihydrofolate Reductase, subunit A"/>
    <property type="match status" value="1"/>
</dbReference>
<accession>A0AAQ3R8U2</accession>
<evidence type="ECO:0000313" key="14">
    <source>
        <dbReference type="EMBL" id="WPG99925.1"/>
    </source>
</evidence>
<dbReference type="PANTHER" id="PTHR38011">
    <property type="entry name" value="DIHYDROFOLATE REDUCTASE FAMILY PROTEIN (AFU_ORTHOLOGUE AFUA_8G06820)"/>
    <property type="match status" value="1"/>
</dbReference>
<dbReference type="SUPFAM" id="SSF53597">
    <property type="entry name" value="Dihydrofolate reductase-like"/>
    <property type="match status" value="1"/>
</dbReference>
<gene>
    <name evidence="14" type="ORF">R9X50_00274800</name>
</gene>
<keyword evidence="7" id="KW-0521">NADP</keyword>
<dbReference type="PANTHER" id="PTHR38011:SF7">
    <property type="entry name" value="2,5-DIAMINO-6-RIBOSYLAMINO-4(3H)-PYRIMIDINONE 5'-PHOSPHATE REDUCTASE"/>
    <property type="match status" value="1"/>
</dbReference>
<comment type="similarity">
    <text evidence="3">Belongs to the HTP reductase family.</text>
</comment>
<evidence type="ECO:0000256" key="2">
    <source>
        <dbReference type="ARBA" id="ARBA00005104"/>
    </source>
</evidence>
<evidence type="ECO:0000256" key="11">
    <source>
        <dbReference type="ARBA" id="ARBA00047550"/>
    </source>
</evidence>
<evidence type="ECO:0000256" key="1">
    <source>
        <dbReference type="ARBA" id="ARBA00003555"/>
    </source>
</evidence>
<dbReference type="Pfam" id="PF01872">
    <property type="entry name" value="RibD_C"/>
    <property type="match status" value="1"/>
</dbReference>
<dbReference type="InterPro" id="IPR024072">
    <property type="entry name" value="DHFR-like_dom_sf"/>
</dbReference>
<keyword evidence="6" id="KW-0686">Riboflavin biosynthesis</keyword>
<dbReference type="EMBL" id="CP138583">
    <property type="protein sequence ID" value="WPG99925.1"/>
    <property type="molecule type" value="Genomic_DNA"/>
</dbReference>
<dbReference type="GO" id="GO:0009231">
    <property type="term" value="P:riboflavin biosynthetic process"/>
    <property type="evidence" value="ECO:0007669"/>
    <property type="project" value="UniProtKB-KW"/>
</dbReference>
<reference evidence="14 15" key="1">
    <citation type="submission" date="2023-11" db="EMBL/GenBank/DDBJ databases">
        <title>An acidophilic fungus is an integral part of prey digestion in a carnivorous sundew plant.</title>
        <authorList>
            <person name="Tsai I.J."/>
        </authorList>
    </citation>
    <scope>NUCLEOTIDE SEQUENCE [LARGE SCALE GENOMIC DNA]</scope>
    <source>
        <strain evidence="14">169a</strain>
    </source>
</reference>
<dbReference type="GO" id="GO:0008703">
    <property type="term" value="F:5-amino-6-(5-phosphoribosylamino)uracil reductase activity"/>
    <property type="evidence" value="ECO:0007669"/>
    <property type="project" value="InterPro"/>
</dbReference>
<dbReference type="InterPro" id="IPR002734">
    <property type="entry name" value="RibDG_C"/>
</dbReference>
<dbReference type="InterPro" id="IPR050765">
    <property type="entry name" value="Riboflavin_Biosynth_HTPR"/>
</dbReference>
<feature type="domain" description="Bacterial bifunctional deaminase-reductase C-terminal" evidence="13">
    <location>
        <begin position="32"/>
        <end position="267"/>
    </location>
</feature>
<evidence type="ECO:0000313" key="15">
    <source>
        <dbReference type="Proteomes" id="UP001303373"/>
    </source>
</evidence>
<organism evidence="14 15">
    <name type="scientific">Acrodontium crateriforme</name>
    <dbReference type="NCBI Taxonomy" id="150365"/>
    <lineage>
        <taxon>Eukaryota</taxon>
        <taxon>Fungi</taxon>
        <taxon>Dikarya</taxon>
        <taxon>Ascomycota</taxon>
        <taxon>Pezizomycotina</taxon>
        <taxon>Dothideomycetes</taxon>
        <taxon>Dothideomycetidae</taxon>
        <taxon>Mycosphaerellales</taxon>
        <taxon>Teratosphaeriaceae</taxon>
        <taxon>Acrodontium</taxon>
    </lineage>
</organism>
<evidence type="ECO:0000256" key="3">
    <source>
        <dbReference type="ARBA" id="ARBA00009723"/>
    </source>
</evidence>
<evidence type="ECO:0000256" key="5">
    <source>
        <dbReference type="ARBA" id="ARBA00015035"/>
    </source>
</evidence>
<dbReference type="Proteomes" id="UP001303373">
    <property type="component" value="Chromosome 4"/>
</dbReference>
<protein>
    <recommendedName>
        <fullName evidence="5">2,5-diamino-6-ribosylamino-4(3H)-pyrimidinone 5'-phosphate reductase</fullName>
        <ecNumber evidence="4">1.1.1.302</ecNumber>
    </recommendedName>
    <alternativeName>
        <fullName evidence="10">2,5-diamino-6-(5-phospho-D-ribosylamino)pyrimidin-4(3H)-one reductase</fullName>
    </alternativeName>
    <alternativeName>
        <fullName evidence="9">2,5-diamino-6-ribitylamino-4(3H)-pyrimidinone 5'-phosphate synthase</fullName>
    </alternativeName>
</protein>
<evidence type="ECO:0000256" key="9">
    <source>
        <dbReference type="ARBA" id="ARBA00030073"/>
    </source>
</evidence>
<evidence type="ECO:0000259" key="13">
    <source>
        <dbReference type="Pfam" id="PF01872"/>
    </source>
</evidence>
<evidence type="ECO:0000256" key="4">
    <source>
        <dbReference type="ARBA" id="ARBA00012851"/>
    </source>
</evidence>
<name>A0AAQ3R8U2_9PEZI</name>
<comment type="catalytic activity">
    <reaction evidence="11">
        <text>2,5-diamino-6-(1-D-ribitylamino)pyrimidin-4(3H)-one 5'-phosphate + NAD(+) = 2,5-diamino-6-(1-D-ribosylamino)pyrimidin-4(3H)-one 5'-phosphate + NADH + H(+)</text>
        <dbReference type="Rhea" id="RHEA:27274"/>
        <dbReference type="ChEBI" id="CHEBI:15378"/>
        <dbReference type="ChEBI" id="CHEBI:57540"/>
        <dbReference type="ChEBI" id="CHEBI:57945"/>
        <dbReference type="ChEBI" id="CHEBI:58890"/>
        <dbReference type="ChEBI" id="CHEBI:59545"/>
        <dbReference type="EC" id="1.1.1.302"/>
    </reaction>
</comment>
<evidence type="ECO:0000256" key="6">
    <source>
        <dbReference type="ARBA" id="ARBA00022619"/>
    </source>
</evidence>
<comment type="catalytic activity">
    <reaction evidence="12">
        <text>2,5-diamino-6-(1-D-ribitylamino)pyrimidin-4(3H)-one 5'-phosphate + NADP(+) = 2,5-diamino-6-(1-D-ribosylamino)pyrimidin-4(3H)-one 5'-phosphate + NADPH + H(+)</text>
        <dbReference type="Rhea" id="RHEA:27278"/>
        <dbReference type="ChEBI" id="CHEBI:15378"/>
        <dbReference type="ChEBI" id="CHEBI:57783"/>
        <dbReference type="ChEBI" id="CHEBI:58349"/>
        <dbReference type="ChEBI" id="CHEBI:58890"/>
        <dbReference type="ChEBI" id="CHEBI:59545"/>
        <dbReference type="EC" id="1.1.1.302"/>
    </reaction>
</comment>